<gene>
    <name evidence="2" type="ORF">BU204_37780</name>
</gene>
<comment type="caution">
    <text evidence="2">The sequence shown here is derived from an EMBL/GenBank/DDBJ whole genome shotgun (WGS) entry which is preliminary data.</text>
</comment>
<evidence type="ECO:0008006" key="4">
    <source>
        <dbReference type="Google" id="ProtNLM"/>
    </source>
</evidence>
<reference evidence="2 3" key="1">
    <citation type="submission" date="2016-12" db="EMBL/GenBank/DDBJ databases">
        <title>The draft genome sequence of Actinophytocola sp. 11-183.</title>
        <authorList>
            <person name="Wang W."/>
            <person name="Yuan L."/>
        </authorList>
    </citation>
    <scope>NUCLEOTIDE SEQUENCE [LARGE SCALE GENOMIC DNA]</scope>
    <source>
        <strain evidence="2 3">11-183</strain>
    </source>
</reference>
<keyword evidence="3" id="KW-1185">Reference proteome</keyword>
<dbReference type="InterPro" id="IPR024520">
    <property type="entry name" value="DUF3558"/>
</dbReference>
<feature type="region of interest" description="Disordered" evidence="1">
    <location>
        <begin position="26"/>
        <end position="56"/>
    </location>
</feature>
<name>A0A1Q8BQE7_9PSEU</name>
<evidence type="ECO:0000313" key="3">
    <source>
        <dbReference type="Proteomes" id="UP000185596"/>
    </source>
</evidence>
<dbReference type="RefSeq" id="WP_075130576.1">
    <property type="nucleotide sequence ID" value="NZ_MSIE01000176.1"/>
</dbReference>
<proteinExistence type="predicted"/>
<sequence length="172" mass="17527">MSLRGWALGLVCGVVLVTGCSVVEAGTPRPAENGAEPGSTSTSGPDESNPLDGHAPCDVLTAEDEAHFGFQAGAPLGDQGCDWKKTFGIGVLVMLFPQEGAGDLAGQSSPVDLGTFDGYLLERPQGVDGECSVVLDTSASSHVRIAAISEKNTDAACDLAVSVAERVADHLS</sequence>
<organism evidence="2 3">
    <name type="scientific">Actinophytocola xanthii</name>
    <dbReference type="NCBI Taxonomy" id="1912961"/>
    <lineage>
        <taxon>Bacteria</taxon>
        <taxon>Bacillati</taxon>
        <taxon>Actinomycetota</taxon>
        <taxon>Actinomycetes</taxon>
        <taxon>Pseudonocardiales</taxon>
        <taxon>Pseudonocardiaceae</taxon>
    </lineage>
</organism>
<dbReference type="AlphaFoldDB" id="A0A1Q8BQE7"/>
<dbReference type="EMBL" id="MSIE01000176">
    <property type="protein sequence ID" value="OLF04332.1"/>
    <property type="molecule type" value="Genomic_DNA"/>
</dbReference>
<dbReference type="PROSITE" id="PS51257">
    <property type="entry name" value="PROKAR_LIPOPROTEIN"/>
    <property type="match status" value="1"/>
</dbReference>
<accession>A0A1Q8BQE7</accession>
<dbReference type="Pfam" id="PF12079">
    <property type="entry name" value="DUF3558"/>
    <property type="match status" value="1"/>
</dbReference>
<evidence type="ECO:0000256" key="1">
    <source>
        <dbReference type="SAM" id="MobiDB-lite"/>
    </source>
</evidence>
<protein>
    <recommendedName>
        <fullName evidence="4">DUF3558 domain-containing protein</fullName>
    </recommendedName>
</protein>
<evidence type="ECO:0000313" key="2">
    <source>
        <dbReference type="EMBL" id="OLF04332.1"/>
    </source>
</evidence>
<dbReference type="Proteomes" id="UP000185596">
    <property type="component" value="Unassembled WGS sequence"/>
</dbReference>